<dbReference type="CDD" id="cd02809">
    <property type="entry name" value="alpha_hydroxyacid_oxid_FMN"/>
    <property type="match status" value="1"/>
</dbReference>
<dbReference type="Gene3D" id="3.20.20.70">
    <property type="entry name" value="Aldolase class I"/>
    <property type="match status" value="1"/>
</dbReference>
<keyword evidence="2" id="KW-0285">Flavoprotein</keyword>
<evidence type="ECO:0000256" key="3">
    <source>
        <dbReference type="ARBA" id="ARBA00022643"/>
    </source>
</evidence>
<dbReference type="EMBL" id="JALKHS010000003">
    <property type="protein sequence ID" value="MCK0530132.1"/>
    <property type="molecule type" value="Genomic_DNA"/>
</dbReference>
<evidence type="ECO:0000256" key="4">
    <source>
        <dbReference type="ARBA" id="ARBA00023002"/>
    </source>
</evidence>
<evidence type="ECO:0000313" key="7">
    <source>
        <dbReference type="EMBL" id="MCK0530132.1"/>
    </source>
</evidence>
<dbReference type="InterPro" id="IPR037396">
    <property type="entry name" value="FMN_HAD"/>
</dbReference>
<evidence type="ECO:0000256" key="1">
    <source>
        <dbReference type="ARBA" id="ARBA00001917"/>
    </source>
</evidence>
<name>A0ABT0DSN8_9SPHN</name>
<dbReference type="Proteomes" id="UP001203512">
    <property type="component" value="Unassembled WGS sequence"/>
</dbReference>
<dbReference type="PANTHER" id="PTHR10578">
    <property type="entry name" value="S -2-HYDROXY-ACID OXIDASE-RELATED"/>
    <property type="match status" value="1"/>
</dbReference>
<keyword evidence="8" id="KW-1185">Reference proteome</keyword>
<evidence type="ECO:0000256" key="5">
    <source>
        <dbReference type="ARBA" id="ARBA00024042"/>
    </source>
</evidence>
<sequence>MKRKAAGVLSLGDYEALARAHLPRPLFGYVAGACEDNLTVAANREAMRRVAFVSRVLRDMAGRTQQLSLFGENWSSPFGIAPMGLSALIAMRGDIALARAAHAENVPMLLSATSLIRLEEVRTVSPSCWFQAYLPADRDWIDGVVDRVTKAGFGTLVISVDVPVLGNRENLIRERFSTPLKPSLRLALDGVLHPRWLLGTFAPTLLRHGMPAFENSSATRGAPVIARNVERSFGQRDRLTWDGIRHIRDRWRGNLVIKGLLHAEDASLARSVGADAIILSNHGGRQLDGAIATLDALPGAVAAAGDMPVLIDSGFRRGSDILKAIALGARMVLIGRPFLYAAAVHGEAGVRHAIGLLRAEIDRNMALLGTKSLDELGPDYLHRTDGAAI</sequence>
<proteinExistence type="inferred from homology"/>
<dbReference type="InterPro" id="IPR013785">
    <property type="entry name" value="Aldolase_TIM"/>
</dbReference>
<evidence type="ECO:0000256" key="2">
    <source>
        <dbReference type="ARBA" id="ARBA00022630"/>
    </source>
</evidence>
<reference evidence="7 8" key="1">
    <citation type="submission" date="2022-04" db="EMBL/GenBank/DDBJ databases">
        <authorList>
            <person name="Huq M.A."/>
        </authorList>
    </citation>
    <scope>NUCLEOTIDE SEQUENCE [LARGE SCALE GENOMIC DNA]</scope>
    <source>
        <strain evidence="7 8">MAH-33</strain>
    </source>
</reference>
<comment type="similarity">
    <text evidence="5">Belongs to the FMN-dependent alpha-hydroxy acid dehydrogenase family.</text>
</comment>
<dbReference type="PANTHER" id="PTHR10578:SF107">
    <property type="entry name" value="2-HYDROXYACID OXIDASE 1"/>
    <property type="match status" value="1"/>
</dbReference>
<dbReference type="PROSITE" id="PS00557">
    <property type="entry name" value="FMN_HYDROXY_ACID_DH_1"/>
    <property type="match status" value="1"/>
</dbReference>
<accession>A0ABT0DSN8</accession>
<dbReference type="Pfam" id="PF01070">
    <property type="entry name" value="FMN_dh"/>
    <property type="match status" value="1"/>
</dbReference>
<dbReference type="PROSITE" id="PS51349">
    <property type="entry name" value="FMN_HYDROXY_ACID_DH_2"/>
    <property type="match status" value="1"/>
</dbReference>
<dbReference type="RefSeq" id="WP_247229595.1">
    <property type="nucleotide sequence ID" value="NZ_JALKHS010000003.1"/>
</dbReference>
<organism evidence="7 8">
    <name type="scientific">Sphingobium agri</name>
    <dbReference type="NCBI Taxonomy" id="2933566"/>
    <lineage>
        <taxon>Bacteria</taxon>
        <taxon>Pseudomonadati</taxon>
        <taxon>Pseudomonadota</taxon>
        <taxon>Alphaproteobacteria</taxon>
        <taxon>Sphingomonadales</taxon>
        <taxon>Sphingomonadaceae</taxon>
        <taxon>Sphingobium</taxon>
    </lineage>
</organism>
<evidence type="ECO:0000259" key="6">
    <source>
        <dbReference type="PROSITE" id="PS51349"/>
    </source>
</evidence>
<dbReference type="PIRSF" id="PIRSF000138">
    <property type="entry name" value="Al-hdrx_acd_dh"/>
    <property type="match status" value="1"/>
</dbReference>
<dbReference type="InterPro" id="IPR000262">
    <property type="entry name" value="FMN-dep_DH"/>
</dbReference>
<gene>
    <name evidence="7" type="ORF">MU848_00875</name>
</gene>
<dbReference type="InterPro" id="IPR008259">
    <property type="entry name" value="FMN_hydac_DH_AS"/>
</dbReference>
<keyword evidence="3" id="KW-0288">FMN</keyword>
<protein>
    <submittedName>
        <fullName evidence="7">Alpha-hydroxy-acid oxidizing protein</fullName>
    </submittedName>
</protein>
<feature type="domain" description="FMN hydroxy acid dehydrogenase" evidence="6">
    <location>
        <begin position="3"/>
        <end position="386"/>
    </location>
</feature>
<dbReference type="SUPFAM" id="SSF51395">
    <property type="entry name" value="FMN-linked oxidoreductases"/>
    <property type="match status" value="1"/>
</dbReference>
<comment type="caution">
    <text evidence="7">The sequence shown here is derived from an EMBL/GenBank/DDBJ whole genome shotgun (WGS) entry which is preliminary data.</text>
</comment>
<dbReference type="InterPro" id="IPR012133">
    <property type="entry name" value="Alpha-hydoxy_acid_DH_FMN"/>
</dbReference>
<keyword evidence="4" id="KW-0560">Oxidoreductase</keyword>
<comment type="cofactor">
    <cofactor evidence="1">
        <name>FMN</name>
        <dbReference type="ChEBI" id="CHEBI:58210"/>
    </cofactor>
</comment>
<evidence type="ECO:0000313" key="8">
    <source>
        <dbReference type="Proteomes" id="UP001203512"/>
    </source>
</evidence>